<gene>
    <name evidence="2" type="ORF">K7G82_28460</name>
</gene>
<evidence type="ECO:0000259" key="1">
    <source>
        <dbReference type="Pfam" id="PF07238"/>
    </source>
</evidence>
<organism evidence="2 3">
    <name type="scientific">Sphingomonas colocasiae</name>
    <dbReference type="NCBI Taxonomy" id="1848973"/>
    <lineage>
        <taxon>Bacteria</taxon>
        <taxon>Pseudomonadati</taxon>
        <taxon>Pseudomonadota</taxon>
        <taxon>Alphaproteobacteria</taxon>
        <taxon>Sphingomonadales</taxon>
        <taxon>Sphingomonadaceae</taxon>
        <taxon>Sphingomonas</taxon>
    </lineage>
</organism>
<proteinExistence type="predicted"/>
<name>A0ABS7PY33_9SPHN</name>
<dbReference type="Proteomes" id="UP000706039">
    <property type="component" value="Unassembled WGS sequence"/>
</dbReference>
<comment type="caution">
    <text evidence="2">The sequence shown here is derived from an EMBL/GenBank/DDBJ whole genome shotgun (WGS) entry which is preliminary data.</text>
</comment>
<protein>
    <submittedName>
        <fullName evidence="2">PilZ domain-containing protein</fullName>
    </submittedName>
</protein>
<reference evidence="2 3" key="1">
    <citation type="submission" date="2021-08" db="EMBL/GenBank/DDBJ databases">
        <authorList>
            <person name="Tuo L."/>
        </authorList>
    </citation>
    <scope>NUCLEOTIDE SEQUENCE [LARGE SCALE GENOMIC DNA]</scope>
    <source>
        <strain evidence="2 3">JCM 31229</strain>
    </source>
</reference>
<evidence type="ECO:0000313" key="2">
    <source>
        <dbReference type="EMBL" id="MBY8826269.1"/>
    </source>
</evidence>
<keyword evidence="3" id="KW-1185">Reference proteome</keyword>
<dbReference type="EMBL" id="JAINVV010000015">
    <property type="protein sequence ID" value="MBY8826269.1"/>
    <property type="molecule type" value="Genomic_DNA"/>
</dbReference>
<dbReference type="RefSeq" id="WP_222993749.1">
    <property type="nucleotide sequence ID" value="NZ_JAINVV010000015.1"/>
</dbReference>
<sequence>MQGGRNGAPSRRATPRLKVFQPAHMVLGGISVRIHLLDISIGGALVHVADPPEQGAGVALDCAGIVRSATVRWVVGSRFGIAFDEPLSDAELEAVIATQSSGPLRPRGEVAAR</sequence>
<dbReference type="InterPro" id="IPR009875">
    <property type="entry name" value="PilZ_domain"/>
</dbReference>
<feature type="domain" description="PilZ" evidence="1">
    <location>
        <begin position="11"/>
        <end position="95"/>
    </location>
</feature>
<evidence type="ECO:0000313" key="3">
    <source>
        <dbReference type="Proteomes" id="UP000706039"/>
    </source>
</evidence>
<dbReference type="SUPFAM" id="SSF141371">
    <property type="entry name" value="PilZ domain-like"/>
    <property type="match status" value="1"/>
</dbReference>
<dbReference type="Pfam" id="PF07238">
    <property type="entry name" value="PilZ"/>
    <property type="match status" value="1"/>
</dbReference>
<accession>A0ABS7PY33</accession>
<dbReference type="Gene3D" id="2.40.10.220">
    <property type="entry name" value="predicted glycosyltransferase like domains"/>
    <property type="match status" value="1"/>
</dbReference>